<keyword evidence="2" id="KW-1185">Reference proteome</keyword>
<dbReference type="EMBL" id="SRYB01000026">
    <property type="protein sequence ID" value="TGY77358.1"/>
    <property type="molecule type" value="Genomic_DNA"/>
</dbReference>
<proteinExistence type="predicted"/>
<accession>A0AC61RF47</accession>
<organism evidence="1 2">
    <name type="scientific">Lepagella muris</name>
    <dbReference type="NCBI Taxonomy" id="3032870"/>
    <lineage>
        <taxon>Bacteria</taxon>
        <taxon>Pseudomonadati</taxon>
        <taxon>Bacteroidota</taxon>
        <taxon>Bacteroidia</taxon>
        <taxon>Bacteroidales</taxon>
        <taxon>Muribaculaceae</taxon>
        <taxon>Lepagella</taxon>
    </lineage>
</organism>
<dbReference type="Proteomes" id="UP000306319">
    <property type="component" value="Unassembled WGS sequence"/>
</dbReference>
<comment type="caution">
    <text evidence="1">The sequence shown here is derived from an EMBL/GenBank/DDBJ whole genome shotgun (WGS) entry which is preliminary data.</text>
</comment>
<reference evidence="1" key="1">
    <citation type="submission" date="2019-04" db="EMBL/GenBank/DDBJ databases">
        <title>Microbes associate with the intestines of laboratory mice.</title>
        <authorList>
            <person name="Navarre W."/>
            <person name="Wong E."/>
            <person name="Huang K."/>
            <person name="Tropini C."/>
            <person name="Ng K."/>
            <person name="Yu B."/>
        </authorList>
    </citation>
    <scope>NUCLEOTIDE SEQUENCE</scope>
    <source>
        <strain evidence="1">NM04_E33</strain>
    </source>
</reference>
<protein>
    <submittedName>
        <fullName evidence="1">DUF4286 family protein</fullName>
    </submittedName>
</protein>
<evidence type="ECO:0000313" key="2">
    <source>
        <dbReference type="Proteomes" id="UP000306319"/>
    </source>
</evidence>
<gene>
    <name evidence="1" type="ORF">E5331_14925</name>
</gene>
<sequence>MFFIILFWRRVCESMPFFYVQAGFAGNLFKSENMYIYNITFVIAPYMKENFLGWIRTEALPLLFPSEGSACNPRLQTVVEAGGEKPGPEHGLSIALQAEFYTEKEAHDWHDIRLPEVLGRFNAKFGPHAAFFITLMEVLSYE</sequence>
<evidence type="ECO:0000313" key="1">
    <source>
        <dbReference type="EMBL" id="TGY77358.1"/>
    </source>
</evidence>
<name>A0AC61RF47_9BACT</name>